<evidence type="ECO:0000259" key="6">
    <source>
        <dbReference type="PROSITE" id="PS50949"/>
    </source>
</evidence>
<evidence type="ECO:0000256" key="4">
    <source>
        <dbReference type="ARBA" id="ARBA00023125"/>
    </source>
</evidence>
<dbReference type="SMART" id="SM00345">
    <property type="entry name" value="HTH_GNTR"/>
    <property type="match status" value="1"/>
</dbReference>
<keyword evidence="5" id="KW-0804">Transcription</keyword>
<comment type="similarity">
    <text evidence="1">In the C-terminal section; belongs to the class-I pyridoxal-phosphate-dependent aminotransferase family.</text>
</comment>
<dbReference type="AlphaFoldDB" id="A0A2Z3JQK0"/>
<dbReference type="InterPro" id="IPR015421">
    <property type="entry name" value="PyrdxlP-dep_Trfase_major"/>
</dbReference>
<dbReference type="CDD" id="cd00609">
    <property type="entry name" value="AAT_like"/>
    <property type="match status" value="1"/>
</dbReference>
<evidence type="ECO:0000313" key="8">
    <source>
        <dbReference type="Proteomes" id="UP000245368"/>
    </source>
</evidence>
<dbReference type="Gene3D" id="3.40.640.10">
    <property type="entry name" value="Type I PLP-dependent aspartate aminotransferase-like (Major domain)"/>
    <property type="match status" value="1"/>
</dbReference>
<dbReference type="InterPro" id="IPR036390">
    <property type="entry name" value="WH_DNA-bd_sf"/>
</dbReference>
<dbReference type="InterPro" id="IPR036388">
    <property type="entry name" value="WH-like_DNA-bd_sf"/>
</dbReference>
<dbReference type="SUPFAM" id="SSF46785">
    <property type="entry name" value="Winged helix' DNA-binding domain"/>
    <property type="match status" value="1"/>
</dbReference>
<dbReference type="PANTHER" id="PTHR46577:SF1">
    <property type="entry name" value="HTH-TYPE TRANSCRIPTIONAL REGULATORY PROTEIN GABR"/>
    <property type="match status" value="1"/>
</dbReference>
<dbReference type="GO" id="GO:0003677">
    <property type="term" value="F:DNA binding"/>
    <property type="evidence" value="ECO:0007669"/>
    <property type="project" value="UniProtKB-KW"/>
</dbReference>
<protein>
    <submittedName>
        <fullName evidence="7">DNA-binding transcriptional regulator</fullName>
    </submittedName>
</protein>
<dbReference type="EMBL" id="CP029494">
    <property type="protein sequence ID" value="AWN23698.1"/>
    <property type="molecule type" value="Genomic_DNA"/>
</dbReference>
<dbReference type="Gene3D" id="1.10.10.10">
    <property type="entry name" value="Winged helix-like DNA-binding domain superfamily/Winged helix DNA-binding domain"/>
    <property type="match status" value="1"/>
</dbReference>
<keyword evidence="8" id="KW-1185">Reference proteome</keyword>
<keyword evidence="2" id="KW-0663">Pyridoxal phosphate</keyword>
<evidence type="ECO:0000256" key="5">
    <source>
        <dbReference type="ARBA" id="ARBA00023163"/>
    </source>
</evidence>
<dbReference type="Gene3D" id="3.90.1150.10">
    <property type="entry name" value="Aspartate Aminotransferase, domain 1"/>
    <property type="match status" value="1"/>
</dbReference>
<feature type="domain" description="HTH gntR-type" evidence="6">
    <location>
        <begin position="30"/>
        <end position="98"/>
    </location>
</feature>
<proteinExistence type="inferred from homology"/>
<dbReference type="InterPro" id="IPR051446">
    <property type="entry name" value="HTH_trans_reg/aminotransferase"/>
</dbReference>
<dbReference type="PRINTS" id="PR00035">
    <property type="entry name" value="HTHGNTR"/>
</dbReference>
<dbReference type="PROSITE" id="PS50949">
    <property type="entry name" value="HTH_GNTR"/>
    <property type="match status" value="1"/>
</dbReference>
<dbReference type="GO" id="GO:0003700">
    <property type="term" value="F:DNA-binding transcription factor activity"/>
    <property type="evidence" value="ECO:0007669"/>
    <property type="project" value="InterPro"/>
</dbReference>
<dbReference type="OrthoDB" id="9802328at2"/>
<dbReference type="PANTHER" id="PTHR46577">
    <property type="entry name" value="HTH-TYPE TRANSCRIPTIONAL REGULATORY PROTEIN GABR"/>
    <property type="match status" value="1"/>
</dbReference>
<dbReference type="SUPFAM" id="SSF53383">
    <property type="entry name" value="PLP-dependent transferases"/>
    <property type="match status" value="1"/>
</dbReference>
<accession>A0A2Z3JQK0</accession>
<keyword evidence="3" id="KW-0805">Transcription regulation</keyword>
<evidence type="ECO:0000256" key="3">
    <source>
        <dbReference type="ARBA" id="ARBA00023015"/>
    </source>
</evidence>
<evidence type="ECO:0000256" key="1">
    <source>
        <dbReference type="ARBA" id="ARBA00005384"/>
    </source>
</evidence>
<keyword evidence="4 7" id="KW-0238">DNA-binding</keyword>
<evidence type="ECO:0000256" key="2">
    <source>
        <dbReference type="ARBA" id="ARBA00022898"/>
    </source>
</evidence>
<dbReference type="InterPro" id="IPR004839">
    <property type="entry name" value="Aminotransferase_I/II_large"/>
</dbReference>
<dbReference type="InterPro" id="IPR015424">
    <property type="entry name" value="PyrdxlP-dep_Trfase"/>
</dbReference>
<dbReference type="InterPro" id="IPR000524">
    <property type="entry name" value="Tscrpt_reg_HTH_GntR"/>
</dbReference>
<dbReference type="KEGG" id="dez:DKM44_11045"/>
<dbReference type="RefSeq" id="WP_109827426.1">
    <property type="nucleotide sequence ID" value="NZ_CP029494.1"/>
</dbReference>
<evidence type="ECO:0000313" key="7">
    <source>
        <dbReference type="EMBL" id="AWN23698.1"/>
    </source>
</evidence>
<sequence length="492" mass="52669">MTPRPPRGSASRSIGAAALAEQLGDWSGSGAAYRQLAQALRQLILDGRLALGVRLPGERETAAALRLSRTTVAAAYLQLRDEGFLSTRRGSGSLTTLPEAQTLPSLLRPFDPAGSADDGLLDLAYATLPAPEGLHRAYAAALQALPAHLPGHGYAPAGLPVLRQVIAERYAHQGLPTSAEQIVVTFGAQHALSLLVRVLTCAGERVLVDHPTYLHALDTFREEGCQIVPVALGSGGWDLAGLRAAIRQTAPRLAYLIPDFHNPTGHCMPEAQRRSVIEAAHQGRTTLIVDEVLSDLWLDGAAPAPFASFDARAQVVSIGSLSKSFWGGLRLGWMRVPPALAQQVMAARSASDLGAPTLEQLTAAHLLADAGPMLERRRETLRRQRDALHAALGLHLPEWRYHLPQGGLSLWAALPQPVSSLLASTSERFGVRVIAGPRFGTQGQFERHLRLPFTLPETELGEAVGRLARAVRALPQEHHRSAEPARGVLSGV</sequence>
<dbReference type="Pfam" id="PF00155">
    <property type="entry name" value="Aminotran_1_2"/>
    <property type="match status" value="1"/>
</dbReference>
<dbReference type="InterPro" id="IPR015422">
    <property type="entry name" value="PyrdxlP-dep_Trfase_small"/>
</dbReference>
<dbReference type="Pfam" id="PF00392">
    <property type="entry name" value="GntR"/>
    <property type="match status" value="1"/>
</dbReference>
<name>A0A2Z3JQK0_9DEIO</name>
<gene>
    <name evidence="7" type="ORF">DKM44_11045</name>
</gene>
<dbReference type="GO" id="GO:0030170">
    <property type="term" value="F:pyridoxal phosphate binding"/>
    <property type="evidence" value="ECO:0007669"/>
    <property type="project" value="InterPro"/>
</dbReference>
<reference evidence="7 8" key="1">
    <citation type="submission" date="2018-05" db="EMBL/GenBank/DDBJ databases">
        <title>Complete Genome Sequence of Deinococcus sp. strain 17bor-2.</title>
        <authorList>
            <person name="Srinivasan S."/>
        </authorList>
    </citation>
    <scope>NUCLEOTIDE SEQUENCE [LARGE SCALE GENOMIC DNA]</scope>
    <source>
        <strain evidence="7 8">17bor-2</strain>
    </source>
</reference>
<dbReference type="Proteomes" id="UP000245368">
    <property type="component" value="Chromosome"/>
</dbReference>
<organism evidence="7 8">
    <name type="scientific">Deinococcus irradiatisoli</name>
    <dbReference type="NCBI Taxonomy" id="2202254"/>
    <lineage>
        <taxon>Bacteria</taxon>
        <taxon>Thermotogati</taxon>
        <taxon>Deinococcota</taxon>
        <taxon>Deinococci</taxon>
        <taxon>Deinococcales</taxon>
        <taxon>Deinococcaceae</taxon>
        <taxon>Deinococcus</taxon>
    </lineage>
</organism>
<dbReference type="CDD" id="cd07377">
    <property type="entry name" value="WHTH_GntR"/>
    <property type="match status" value="1"/>
</dbReference>